<dbReference type="OrthoDB" id="9974981at2759"/>
<dbReference type="PANTHER" id="PTHR47706:SF4">
    <property type="entry name" value="NMRA-LIKE DOMAIN-CONTAINING PROTEIN"/>
    <property type="match status" value="1"/>
</dbReference>
<dbReference type="Pfam" id="PF05368">
    <property type="entry name" value="NmrA"/>
    <property type="match status" value="1"/>
</dbReference>
<dbReference type="GO" id="GO:0016491">
    <property type="term" value="F:oxidoreductase activity"/>
    <property type="evidence" value="ECO:0007669"/>
    <property type="project" value="UniProtKB-KW"/>
</dbReference>
<evidence type="ECO:0000256" key="3">
    <source>
        <dbReference type="ARBA" id="ARBA00023002"/>
    </source>
</evidence>
<dbReference type="InterPro" id="IPR051609">
    <property type="entry name" value="NmrA/Isoflavone_reductase-like"/>
</dbReference>
<dbReference type="Gene3D" id="3.90.25.10">
    <property type="entry name" value="UDP-galactose 4-epimerase, domain 1"/>
    <property type="match status" value="1"/>
</dbReference>
<keyword evidence="6" id="KW-1185">Reference proteome</keyword>
<feature type="domain" description="NmrA-like" evidence="4">
    <location>
        <begin position="8"/>
        <end position="225"/>
    </location>
</feature>
<reference evidence="5 6" key="1">
    <citation type="journal article" date="2016" name="Mol. Biol. Evol.">
        <title>Comparative Genomics of Early-Diverging Mushroom-Forming Fungi Provides Insights into the Origins of Lignocellulose Decay Capabilities.</title>
        <authorList>
            <person name="Nagy L.G."/>
            <person name="Riley R."/>
            <person name="Tritt A."/>
            <person name="Adam C."/>
            <person name="Daum C."/>
            <person name="Floudas D."/>
            <person name="Sun H."/>
            <person name="Yadav J.S."/>
            <person name="Pangilinan J."/>
            <person name="Larsson K.H."/>
            <person name="Matsuura K."/>
            <person name="Barry K."/>
            <person name="Labutti K."/>
            <person name="Kuo R."/>
            <person name="Ohm R.A."/>
            <person name="Bhattacharya S.S."/>
            <person name="Shirouzu T."/>
            <person name="Yoshinaga Y."/>
            <person name="Martin F.M."/>
            <person name="Grigoriev I.V."/>
            <person name="Hibbett D.S."/>
        </authorList>
    </citation>
    <scope>NUCLEOTIDE SEQUENCE [LARGE SCALE GENOMIC DNA]</scope>
    <source>
        <strain evidence="5 6">HHB12733</strain>
    </source>
</reference>
<dbReference type="EMBL" id="KV424003">
    <property type="protein sequence ID" value="KZT54960.1"/>
    <property type="molecule type" value="Genomic_DNA"/>
</dbReference>
<evidence type="ECO:0000256" key="1">
    <source>
        <dbReference type="ARBA" id="ARBA00005725"/>
    </source>
</evidence>
<accession>A0A165EIW5</accession>
<protein>
    <submittedName>
        <fullName evidence="5">NAD(P)-binding protein</fullName>
    </submittedName>
</protein>
<evidence type="ECO:0000313" key="6">
    <source>
        <dbReference type="Proteomes" id="UP000076842"/>
    </source>
</evidence>
<dbReference type="Proteomes" id="UP000076842">
    <property type="component" value="Unassembled WGS sequence"/>
</dbReference>
<keyword evidence="3" id="KW-0560">Oxidoreductase</keyword>
<proteinExistence type="inferred from homology"/>
<dbReference type="AlphaFoldDB" id="A0A165EIW5"/>
<dbReference type="PANTHER" id="PTHR47706">
    <property type="entry name" value="NMRA-LIKE FAMILY PROTEIN"/>
    <property type="match status" value="1"/>
</dbReference>
<gene>
    <name evidence="5" type="ORF">CALCODRAFT_367844</name>
</gene>
<dbReference type="InParanoid" id="A0A165EIW5"/>
<dbReference type="InterPro" id="IPR036291">
    <property type="entry name" value="NAD(P)-bd_dom_sf"/>
</dbReference>
<dbReference type="Gene3D" id="3.40.50.720">
    <property type="entry name" value="NAD(P)-binding Rossmann-like Domain"/>
    <property type="match status" value="1"/>
</dbReference>
<dbReference type="InterPro" id="IPR008030">
    <property type="entry name" value="NmrA-like"/>
</dbReference>
<keyword evidence="2" id="KW-0521">NADP</keyword>
<name>A0A165EIW5_9BASI</name>
<comment type="similarity">
    <text evidence="1">Belongs to the NmrA-type oxidoreductase family. Isoflavone reductase subfamily.</text>
</comment>
<dbReference type="SUPFAM" id="SSF51735">
    <property type="entry name" value="NAD(P)-binding Rossmann-fold domains"/>
    <property type="match status" value="1"/>
</dbReference>
<sequence>MSAYKSFAVVGAGTLGKYVLEGLVKAQKQGKIDSVVVLTRSAEGNPEATKLGVKSVQVDYEDKASLVSALTGVDVVVSTVGIFGLGLQPSIAHAAKEAGVKLFVPAEYGAPAIDMGGGKGKLRALLKQIELPFTIFFVGVFMHTFFSERLIDLPSGKIVVGGKADNPLTVTAVKDIGSYVAHALTTLPVEKLAGATILIEGDRVEIKSLAAEYEKRTGKKVEIGHRSVEDLTAAASANPYDFPSLLWLTVEDNQGVIGAPDEVNVYAPADWKPIKAIDFVLNGGSD</sequence>
<evidence type="ECO:0000313" key="5">
    <source>
        <dbReference type="EMBL" id="KZT54960.1"/>
    </source>
</evidence>
<organism evidence="5 6">
    <name type="scientific">Calocera cornea HHB12733</name>
    <dbReference type="NCBI Taxonomy" id="1353952"/>
    <lineage>
        <taxon>Eukaryota</taxon>
        <taxon>Fungi</taxon>
        <taxon>Dikarya</taxon>
        <taxon>Basidiomycota</taxon>
        <taxon>Agaricomycotina</taxon>
        <taxon>Dacrymycetes</taxon>
        <taxon>Dacrymycetales</taxon>
        <taxon>Dacrymycetaceae</taxon>
        <taxon>Calocera</taxon>
    </lineage>
</organism>
<dbReference type="STRING" id="1353952.A0A165EIW5"/>
<evidence type="ECO:0000256" key="2">
    <source>
        <dbReference type="ARBA" id="ARBA00022857"/>
    </source>
</evidence>
<evidence type="ECO:0000259" key="4">
    <source>
        <dbReference type="Pfam" id="PF05368"/>
    </source>
</evidence>